<name>A0A0K2YY23_COWPX</name>
<proteinExistence type="predicted"/>
<dbReference type="Proteomes" id="UP000279063">
    <property type="component" value="Segment"/>
</dbReference>
<organismHost>
    <name type="scientific">Apodemus sylvaticus</name>
    <name type="common">European woodmouse</name>
    <dbReference type="NCBI Taxonomy" id="10129"/>
</organismHost>
<organism evidence="2">
    <name type="scientific">Cowpox virus</name>
    <name type="common">CPV</name>
    <dbReference type="NCBI Taxonomy" id="10243"/>
    <lineage>
        <taxon>Viruses</taxon>
        <taxon>Varidnaviria</taxon>
        <taxon>Bamfordvirae</taxon>
        <taxon>Nucleocytoviricota</taxon>
        <taxon>Pokkesviricetes</taxon>
        <taxon>Chitovirales</taxon>
        <taxon>Poxviridae</taxon>
        <taxon>Chordopoxvirinae</taxon>
        <taxon>Orthopoxvirus</taxon>
        <taxon>Orthopoxvirus cowpox</taxon>
    </lineage>
</organism>
<organismHost>
    <name type="scientific">Microtus agrestis</name>
    <name type="common">Short-tailed field vole</name>
    <dbReference type="NCBI Taxonomy" id="29092"/>
</organismHost>
<evidence type="ECO:0000313" key="1">
    <source>
        <dbReference type="EMBL" id="CRL86613.1"/>
    </source>
</evidence>
<reference evidence="2" key="2">
    <citation type="submission" date="2015-05" db="EMBL/GenBank/DDBJ databases">
        <title>Utilizing next-generation sequencing to resolve the backbone and inform taxonomy of the Core Goodeniaceae.</title>
        <authorList>
            <person name="Michener P.S."/>
            <person name="Gardner A.G."/>
            <person name="Jabaily R.S."/>
            <person name="Sessa E."/>
        </authorList>
    </citation>
    <scope>NUCLEOTIDE SEQUENCE</scope>
    <source>
        <strain evidence="2">FM2292</strain>
        <strain evidence="1">RatPox09</strain>
    </source>
</reference>
<dbReference type="Proteomes" id="UP000164362">
    <property type="component" value="Segment"/>
</dbReference>
<organismHost>
    <name type="scientific">Mus musculus</name>
    <name type="common">Mouse</name>
    <dbReference type="NCBI Taxonomy" id="10090"/>
</organismHost>
<dbReference type="Proteomes" id="UP000267117">
    <property type="component" value="Segment"/>
</dbReference>
<accession>A0A0K2YY23</accession>
<organismHost>
    <name type="scientific">Homo sapiens</name>
    <name type="common">Human</name>
    <dbReference type="NCBI Taxonomy" id="9606"/>
</organismHost>
<dbReference type="Proteomes" id="UP000276358">
    <property type="component" value="Segment"/>
</dbReference>
<organismHost>
    <name type="scientific">Felis catus</name>
    <name type="common">Cat</name>
    <name type="synonym">Felis silvestris catus</name>
    <dbReference type="NCBI Taxonomy" id="9685"/>
</organismHost>
<protein>
    <submittedName>
        <fullName evidence="2">Uncharacterized protein</fullName>
    </submittedName>
</protein>
<reference evidence="5" key="4">
    <citation type="submission" date="2018-04" db="EMBL/GenBank/DDBJ databases">
        <authorList>
            <person name="Go L.Y."/>
            <person name="Mitchell J.A."/>
        </authorList>
    </citation>
    <scope>NUCLEOTIDE SEQUENCE</scope>
    <source>
        <strain evidence="5">Ger/2014/Human</strain>
    </source>
</reference>
<evidence type="ECO:0000313" key="2">
    <source>
        <dbReference type="EMBL" id="CRL86906.1"/>
    </source>
</evidence>
<organismHost>
    <name type="scientific">Myodes glareolus</name>
    <name type="common">Bank vole</name>
    <name type="synonym">Clethrionomys glareolus</name>
    <dbReference type="NCBI Taxonomy" id="447135"/>
</organismHost>
<evidence type="ECO:0000313" key="3">
    <source>
        <dbReference type="EMBL" id="SNB48571.1"/>
    </source>
</evidence>
<reference evidence="2" key="1">
    <citation type="journal article" date="2015" name="J. Virol.">
        <title>Out of the reservoir: Phenotypic and genotypic characterization of a novel cowpox virus isolated from a common vole.</title>
        <authorList>
            <person name="Hoffmann D."/>
            <person name="Franke A."/>
            <person name="Jenckel M."/>
            <person name="Tamosiunaite A."/>
            <person name="Schluckebier J."/>
            <person name="Granzow H."/>
            <person name="Hoffmann B."/>
            <person name="Fischer S."/>
            <person name="Ulrich R.G."/>
            <person name="Hoper D."/>
            <person name="Goller K."/>
            <person name="Osterrieder N."/>
            <person name="Beer M."/>
        </authorList>
    </citation>
    <scope>NUCLEOTIDE SEQUENCE [LARGE SCALE GENOMIC DNA]</scope>
    <source>
        <strain evidence="2">FM2292</strain>
        <strain evidence="1">RatPox09</strain>
    </source>
</reference>
<sequence length="119" mass="14045">MNSTTHHISSQWINVCNSRTSSIAYVRRSEHHSSTIAIECHRINILGIDRNRTVGCCDHLHRINNDVWCRLKFHIVTDAVHRSSHRNQRRSKSNYRQNRSQYLFLICHNLRASSMNNLH</sequence>
<dbReference type="Proteomes" id="UP000154367">
    <property type="component" value="Segment"/>
</dbReference>
<evidence type="ECO:0000313" key="4">
    <source>
        <dbReference type="EMBL" id="SNB57823.1"/>
    </source>
</evidence>
<gene>
    <name evidence="2" type="primary">gCPXV0125</name>
</gene>
<dbReference type="EMBL" id="LN864566">
    <property type="protein sequence ID" value="CRL86906.1"/>
    <property type="molecule type" value="Genomic_DNA"/>
</dbReference>
<organismHost>
    <name type="scientific">Bos taurus</name>
    <name type="common">Bovine</name>
    <dbReference type="NCBI Taxonomy" id="9913"/>
</organismHost>
<organismHost>
    <name type="scientific">Loxodonta africana</name>
    <name type="common">African elephant</name>
    <dbReference type="NCBI Taxonomy" id="9785"/>
</organismHost>
<dbReference type="EMBL" id="LT896723">
    <property type="protein sequence ID" value="SNB57823.1"/>
    <property type="molecule type" value="Genomic_DNA"/>
</dbReference>
<reference evidence="3" key="3">
    <citation type="submission" date="2017-06" db="EMBL/GenBank/DDBJ databases">
        <authorList>
            <person name="Kim H.J."/>
            <person name="Triplett B.A."/>
        </authorList>
    </citation>
    <scope>NUCLEOTIDE SEQUENCE</scope>
    <source>
        <strain evidence="4">Ger/2014/Cat1</strain>
        <strain evidence="3">Ger/2015/Cat1</strain>
    </source>
</reference>
<dbReference type="EMBL" id="LT993226">
    <property type="protein sequence ID" value="SPN67955.1"/>
    <property type="molecule type" value="Genomic_DNA"/>
</dbReference>
<dbReference type="EMBL" id="LN864565">
    <property type="protein sequence ID" value="CRL86613.1"/>
    <property type="molecule type" value="Genomic_DNA"/>
</dbReference>
<evidence type="ECO:0000313" key="5">
    <source>
        <dbReference type="EMBL" id="SPN67955.1"/>
    </source>
</evidence>
<dbReference type="EMBL" id="LT896724">
    <property type="protein sequence ID" value="SNB48571.1"/>
    <property type="molecule type" value="Genomic_DNA"/>
</dbReference>